<dbReference type="InterPro" id="IPR050138">
    <property type="entry name" value="DHOase/Allantoinase_Hydrolase"/>
</dbReference>
<dbReference type="GO" id="GO:0004038">
    <property type="term" value="F:allantoinase activity"/>
    <property type="evidence" value="ECO:0007669"/>
    <property type="project" value="UniProtKB-EC"/>
</dbReference>
<accession>A0A6N9T0S2</accession>
<reference evidence="13 14" key="1">
    <citation type="submission" date="2020-01" db="EMBL/GenBank/DDBJ databases">
        <title>Jiella pacifica sp. nov.</title>
        <authorList>
            <person name="Xue Z."/>
            <person name="Zhu S."/>
            <person name="Chen J."/>
            <person name="Yang J."/>
        </authorList>
    </citation>
    <scope>NUCLEOTIDE SEQUENCE [LARGE SCALE GENOMIC DNA]</scope>
    <source>
        <strain evidence="13 14">40Bstr34</strain>
    </source>
</reference>
<evidence type="ECO:0000256" key="11">
    <source>
        <dbReference type="ARBA" id="ARBA00022833"/>
    </source>
</evidence>
<comment type="function">
    <text evidence="2">Catalyzes the reversible cyclization of carbamoyl aspartate to dihydroorotate.</text>
</comment>
<dbReference type="Proteomes" id="UP000469011">
    <property type="component" value="Unassembled WGS sequence"/>
</dbReference>
<proteinExistence type="inferred from homology"/>
<evidence type="ECO:0000256" key="2">
    <source>
        <dbReference type="ARBA" id="ARBA00002368"/>
    </source>
</evidence>
<comment type="similarity">
    <text evidence="5">Belongs to the metallo-dependent hydrolases superfamily. DHOase family. Class I DHOase subfamily.</text>
</comment>
<comment type="similarity">
    <text evidence="6">Belongs to the metallo-dependent hydrolases superfamily. Allantoinase family.</text>
</comment>
<dbReference type="RefSeq" id="WP_163461263.1">
    <property type="nucleotide sequence ID" value="NZ_JAAAMG010000002.1"/>
</dbReference>
<dbReference type="NCBIfam" id="TIGR03178">
    <property type="entry name" value="allantoinase"/>
    <property type="match status" value="1"/>
</dbReference>
<keyword evidence="11" id="KW-0862">Zinc</keyword>
<comment type="cofactor">
    <cofactor evidence="1">
        <name>Zn(2+)</name>
        <dbReference type="ChEBI" id="CHEBI:29105"/>
    </cofactor>
</comment>
<dbReference type="InterPro" id="IPR011059">
    <property type="entry name" value="Metal-dep_hydrolase_composite"/>
</dbReference>
<comment type="caution">
    <text evidence="13">The sequence shown here is derived from an EMBL/GenBank/DDBJ whole genome shotgun (WGS) entry which is preliminary data.</text>
</comment>
<organism evidence="13 14">
    <name type="scientific">Jiella pacifica</name>
    <dbReference type="NCBI Taxonomy" id="2696469"/>
    <lineage>
        <taxon>Bacteria</taxon>
        <taxon>Pseudomonadati</taxon>
        <taxon>Pseudomonadota</taxon>
        <taxon>Alphaproteobacteria</taxon>
        <taxon>Hyphomicrobiales</taxon>
        <taxon>Aurantimonadaceae</taxon>
        <taxon>Jiella</taxon>
    </lineage>
</organism>
<evidence type="ECO:0000256" key="8">
    <source>
        <dbReference type="ARBA" id="ARBA00012863"/>
    </source>
</evidence>
<dbReference type="GO" id="GO:0050897">
    <property type="term" value="F:cobalt ion binding"/>
    <property type="evidence" value="ECO:0007669"/>
    <property type="project" value="InterPro"/>
</dbReference>
<dbReference type="AlphaFoldDB" id="A0A6N9T0S2"/>
<evidence type="ECO:0000256" key="6">
    <source>
        <dbReference type="ARBA" id="ARBA00010368"/>
    </source>
</evidence>
<evidence type="ECO:0000256" key="4">
    <source>
        <dbReference type="ARBA" id="ARBA00008829"/>
    </source>
</evidence>
<keyword evidence="10 13" id="KW-0378">Hydrolase</keyword>
<dbReference type="Pfam" id="PF01979">
    <property type="entry name" value="Amidohydro_1"/>
    <property type="match status" value="1"/>
</dbReference>
<dbReference type="PROSITE" id="PS00482">
    <property type="entry name" value="DIHYDROOROTASE_1"/>
    <property type="match status" value="1"/>
</dbReference>
<evidence type="ECO:0000313" key="14">
    <source>
        <dbReference type="Proteomes" id="UP000469011"/>
    </source>
</evidence>
<name>A0A6N9T0S2_9HYPH</name>
<dbReference type="EC" id="3.5.2.5" evidence="8"/>
<evidence type="ECO:0000256" key="5">
    <source>
        <dbReference type="ARBA" id="ARBA00010286"/>
    </source>
</evidence>
<dbReference type="GO" id="GO:0005737">
    <property type="term" value="C:cytoplasm"/>
    <property type="evidence" value="ECO:0007669"/>
    <property type="project" value="TreeGrafter"/>
</dbReference>
<dbReference type="EMBL" id="JAAAMG010000002">
    <property type="protein sequence ID" value="NDW03656.1"/>
    <property type="molecule type" value="Genomic_DNA"/>
</dbReference>
<evidence type="ECO:0000256" key="7">
    <source>
        <dbReference type="ARBA" id="ARBA00011881"/>
    </source>
</evidence>
<dbReference type="Gene3D" id="3.20.20.140">
    <property type="entry name" value="Metal-dependent hydrolases"/>
    <property type="match status" value="1"/>
</dbReference>
<evidence type="ECO:0000259" key="12">
    <source>
        <dbReference type="Pfam" id="PF01979"/>
    </source>
</evidence>
<feature type="domain" description="Amidohydrolase-related" evidence="12">
    <location>
        <begin position="64"/>
        <end position="439"/>
    </location>
</feature>
<dbReference type="InterPro" id="IPR002195">
    <property type="entry name" value="Dihydroorotase_CS"/>
</dbReference>
<keyword evidence="14" id="KW-1185">Reference proteome</keyword>
<dbReference type="GO" id="GO:0006145">
    <property type="term" value="P:purine nucleobase catabolic process"/>
    <property type="evidence" value="ECO:0007669"/>
    <property type="project" value="TreeGrafter"/>
</dbReference>
<dbReference type="FunFam" id="3.20.20.140:FF:000174">
    <property type="entry name" value="Dihydropyrimidinase-related protein 2"/>
    <property type="match status" value="1"/>
</dbReference>
<evidence type="ECO:0000256" key="10">
    <source>
        <dbReference type="ARBA" id="ARBA00022801"/>
    </source>
</evidence>
<dbReference type="PROSITE" id="PS00483">
    <property type="entry name" value="DIHYDROOROTASE_2"/>
    <property type="match status" value="1"/>
</dbReference>
<dbReference type="InterPro" id="IPR032466">
    <property type="entry name" value="Metal_Hydrolase"/>
</dbReference>
<dbReference type="GO" id="GO:0008270">
    <property type="term" value="F:zinc ion binding"/>
    <property type="evidence" value="ECO:0007669"/>
    <property type="project" value="InterPro"/>
</dbReference>
<dbReference type="NCBIfam" id="TIGR00857">
    <property type="entry name" value="pyrC_multi"/>
    <property type="match status" value="1"/>
</dbReference>
<comment type="pathway">
    <text evidence="3">Nitrogen metabolism; (S)-allantoin degradation; allantoate from (S)-allantoin: step 1/1.</text>
</comment>
<keyword evidence="9" id="KW-0479">Metal-binding</keyword>
<evidence type="ECO:0000256" key="9">
    <source>
        <dbReference type="ARBA" id="ARBA00022723"/>
    </source>
</evidence>
<dbReference type="SUPFAM" id="SSF51556">
    <property type="entry name" value="Metallo-dependent hydrolases"/>
    <property type="match status" value="1"/>
</dbReference>
<dbReference type="GO" id="GO:0000256">
    <property type="term" value="P:allantoin catabolic process"/>
    <property type="evidence" value="ECO:0007669"/>
    <property type="project" value="InterPro"/>
</dbReference>
<dbReference type="InterPro" id="IPR017593">
    <property type="entry name" value="Allantoinase"/>
</dbReference>
<dbReference type="PANTHER" id="PTHR43668:SF2">
    <property type="entry name" value="ALLANTOINASE"/>
    <property type="match status" value="1"/>
</dbReference>
<comment type="subunit">
    <text evidence="7">Homotetramer.</text>
</comment>
<dbReference type="InterPro" id="IPR006680">
    <property type="entry name" value="Amidohydro-rel"/>
</dbReference>
<sequence length="491" mass="52865">MTTTDIHAGGALVADLVIAGGTLVREDATVPASIAILDGKILAVGDEAAMPPTRQTLRAEGLHILPGAIDVHVHFRDPGYTHKEDFGTGTAAAAMGGVTTVFEMPNVIPPTSTPEGLRIKQQAAEKAMVDFGLYGLLGDENLDQIEALIDGGVAAFKCYMGNTFGNLPSPSTGAMLEGFEIVAKHGIRVSLHAETASINKWRQRRLTEAGRHDAIAHLQARPPLVAVEAVSRAAVLAEWTGARIHILHISSGDELRPLREARARGVDITGETCPHYLLLDETAYERHGSIVRVNPPVRERAHQLALWEGIADGTIDMIATDHAPHTEAEKVNADIWQADCGFPGVETQMPLMLTEVHRGRLSLQDYVRLSSAAPARSFGLYPRKGTLLPGSDADIAIVDLSRRETIRAAGLHSRSRINPFEGMETVGAPIHTLVRGRFVMRDRKLVEDAAGWGRNVSAKQKMPPPAPRNVDLTMEAVTRPAAGRFGPEGAR</sequence>
<evidence type="ECO:0000313" key="13">
    <source>
        <dbReference type="EMBL" id="NDW03656.1"/>
    </source>
</evidence>
<dbReference type="PANTHER" id="PTHR43668">
    <property type="entry name" value="ALLANTOINASE"/>
    <property type="match status" value="1"/>
</dbReference>
<dbReference type="Gene3D" id="2.30.40.10">
    <property type="entry name" value="Urease, subunit C, domain 1"/>
    <property type="match status" value="1"/>
</dbReference>
<gene>
    <name evidence="13" type="primary">allB</name>
    <name evidence="13" type="ORF">GTK09_04380</name>
</gene>
<evidence type="ECO:0000256" key="1">
    <source>
        <dbReference type="ARBA" id="ARBA00001947"/>
    </source>
</evidence>
<comment type="similarity">
    <text evidence="4">Belongs to the metallo-dependent hydrolases superfamily. Hydantoinase/dihydropyrimidinase family.</text>
</comment>
<dbReference type="SUPFAM" id="SSF51338">
    <property type="entry name" value="Composite domain of metallo-dependent hydrolases"/>
    <property type="match status" value="1"/>
</dbReference>
<evidence type="ECO:0000256" key="3">
    <source>
        <dbReference type="ARBA" id="ARBA00004968"/>
    </source>
</evidence>
<protein>
    <recommendedName>
        <fullName evidence="8">allantoinase</fullName>
        <ecNumber evidence="8">3.5.2.5</ecNumber>
    </recommendedName>
</protein>